<evidence type="ECO:0000313" key="2">
    <source>
        <dbReference type="Proteomes" id="UP000054282"/>
    </source>
</evidence>
<dbReference type="OrthoDB" id="6275295at2759"/>
<gene>
    <name evidence="1" type="ORF">PFDG_05250</name>
</gene>
<name>A0A0L7MA47_PLAF4</name>
<reference evidence="2" key="1">
    <citation type="submission" date="2006-09" db="EMBL/GenBank/DDBJ databases">
        <title>Annotation of Plasmodium falciparum Dd2.</title>
        <authorList>
            <consortium name="The Broad Institute Genome Sequencing Platform"/>
            <person name="Volkman S.K."/>
            <person name="Neafsey D.E."/>
            <person name="Dash A.P."/>
            <person name="Chitnis C.E."/>
            <person name="Hartl D.L."/>
            <person name="Young S.K."/>
            <person name="Zeng Q."/>
            <person name="Koehrsen M."/>
            <person name="Alvarado L."/>
            <person name="Berlin A."/>
            <person name="Borenstein D."/>
            <person name="Chapman S.B."/>
            <person name="Chen Z."/>
            <person name="Engels R."/>
            <person name="Freedman E."/>
            <person name="Gellesch M."/>
            <person name="Goldberg J."/>
            <person name="Griggs A."/>
            <person name="Gujja S."/>
            <person name="Heilman E.R."/>
            <person name="Heiman D.I."/>
            <person name="Howarth C."/>
            <person name="Jen D."/>
            <person name="Larson L."/>
            <person name="Mehta T."/>
            <person name="Neiman D."/>
            <person name="Park D."/>
            <person name="Pearson M."/>
            <person name="Roberts A."/>
            <person name="Saif S."/>
            <person name="Shea T."/>
            <person name="Shenoy N."/>
            <person name="Sisk P."/>
            <person name="Stolte C."/>
            <person name="Sykes S."/>
            <person name="Walk T."/>
            <person name="White J."/>
            <person name="Yandava C."/>
            <person name="Haas B."/>
            <person name="Henn M.R."/>
            <person name="Nusbaum C."/>
            <person name="Birren B."/>
        </authorList>
    </citation>
    <scope>NUCLEOTIDE SEQUENCE [LARGE SCALE GENOMIC DNA]</scope>
</reference>
<accession>A0A0L7MA47</accession>
<protein>
    <submittedName>
        <fullName evidence="1">Uncharacterized protein</fullName>
    </submittedName>
</protein>
<dbReference type="Proteomes" id="UP000054282">
    <property type="component" value="Unassembled WGS sequence"/>
</dbReference>
<dbReference type="KEGG" id="pfd:PFDG_05250"/>
<dbReference type="EMBL" id="GG702981">
    <property type="protein sequence ID" value="KOB89696.1"/>
    <property type="molecule type" value="Genomic_DNA"/>
</dbReference>
<proteinExistence type="predicted"/>
<evidence type="ECO:0000313" key="1">
    <source>
        <dbReference type="EMBL" id="KOB89696.1"/>
    </source>
</evidence>
<organism evidence="1 2">
    <name type="scientific">Plasmodium falciparum (isolate Dd2)</name>
    <dbReference type="NCBI Taxonomy" id="57267"/>
    <lineage>
        <taxon>Eukaryota</taxon>
        <taxon>Sar</taxon>
        <taxon>Alveolata</taxon>
        <taxon>Apicomplexa</taxon>
        <taxon>Aconoidasida</taxon>
        <taxon>Haemosporida</taxon>
        <taxon>Plasmodiidae</taxon>
        <taxon>Plasmodium</taxon>
        <taxon>Plasmodium (Laverania)</taxon>
    </lineage>
</organism>
<reference evidence="2" key="2">
    <citation type="submission" date="2006-09" db="EMBL/GenBank/DDBJ databases">
        <title>The genome sequence of Plasmodium falciparum Dd2.</title>
        <authorList>
            <consortium name="The Broad Institute Genome Sequencing Platform"/>
            <person name="Birren B."/>
            <person name="Lander E."/>
            <person name="Galagan J."/>
            <person name="Nusbaum C."/>
            <person name="Devon K."/>
            <person name="Henn M."/>
            <person name="Jaffe D."/>
            <person name="Butler J."/>
            <person name="Alvarez P."/>
            <person name="Gnerre S."/>
            <person name="Grabherr M."/>
            <person name="Kleber M."/>
            <person name="Mauceli E."/>
            <person name="Brockman W."/>
            <person name="MacCallum I.A."/>
            <person name="Rounsley S."/>
            <person name="Young S."/>
            <person name="LaButti K."/>
            <person name="Pushparaj V."/>
            <person name="DeCaprio D."/>
            <person name="Crawford M."/>
            <person name="Koehrsen M."/>
            <person name="Engels R."/>
            <person name="Montgomery P."/>
            <person name="Pearson M."/>
            <person name="Howarth C."/>
            <person name="Larson L."/>
            <person name="Luoma S."/>
            <person name="White J."/>
            <person name="Kodira C."/>
            <person name="Zeng Q."/>
            <person name="O'Leary S."/>
            <person name="Yandava C."/>
            <person name="Alvarado L."/>
            <person name="Wirth D."/>
            <person name="Volkman S."/>
            <person name="Hartl D."/>
        </authorList>
    </citation>
    <scope>NUCLEOTIDE SEQUENCE [LARGE SCALE GENOMIC DNA]</scope>
</reference>
<sequence>MKRVRVIDIIENSKKNISKCPVIRSAVEKDIIEEISNYFVKQILNETSPKNMLVEEENFLDSDGKDIYSKYV</sequence>
<dbReference type="AlphaFoldDB" id="A0A0L7MA47"/>